<keyword evidence="6 18" id="KW-1133">Transmembrane helix</keyword>
<gene>
    <name evidence="20" type="primary">Bdkrb2</name>
    <name evidence="20" type="ORF">GTO95_0017570</name>
</gene>
<feature type="transmembrane region" description="Helical" evidence="18">
    <location>
        <begin position="260"/>
        <end position="282"/>
    </location>
</feature>
<evidence type="ECO:0000256" key="2">
    <source>
        <dbReference type="ARBA" id="ARBA00013512"/>
    </source>
</evidence>
<evidence type="ECO:0000256" key="5">
    <source>
        <dbReference type="ARBA" id="ARBA00022692"/>
    </source>
</evidence>
<dbReference type="Proteomes" id="UP000736164">
    <property type="component" value="Unassembled WGS sequence"/>
</dbReference>
<dbReference type="SUPFAM" id="SSF81321">
    <property type="entry name" value="Family A G protein-coupled receptor-like"/>
    <property type="match status" value="2"/>
</dbReference>
<evidence type="ECO:0000256" key="14">
    <source>
        <dbReference type="ARBA" id="ARBA00023288"/>
    </source>
</evidence>
<evidence type="ECO:0000313" key="21">
    <source>
        <dbReference type="Proteomes" id="UP000736164"/>
    </source>
</evidence>
<dbReference type="GO" id="GO:0007204">
    <property type="term" value="P:positive regulation of cytosolic calcium ion concentration"/>
    <property type="evidence" value="ECO:0007669"/>
    <property type="project" value="TreeGrafter"/>
</dbReference>
<dbReference type="AlphaFoldDB" id="A0A8J7THA0"/>
<feature type="transmembrane region" description="Helical" evidence="18">
    <location>
        <begin position="27"/>
        <end position="48"/>
    </location>
</feature>
<dbReference type="GO" id="GO:0006939">
    <property type="term" value="P:smooth muscle contraction"/>
    <property type="evidence" value="ECO:0007669"/>
    <property type="project" value="InterPro"/>
</dbReference>
<dbReference type="InterPro" id="IPR017452">
    <property type="entry name" value="GPCR_Rhodpsn_7TM"/>
</dbReference>
<keyword evidence="13 17" id="KW-0807">Transducer</keyword>
<feature type="domain" description="G-protein coupled receptors family 1 profile" evidence="19">
    <location>
        <begin position="260"/>
        <end position="366"/>
    </location>
</feature>
<comment type="function">
    <text evidence="15">Receptor for bradykinin. It is associated with G proteins that activate a phosphatidylinositol-calcium second messenger system.</text>
</comment>
<feature type="transmembrane region" description="Helical" evidence="18">
    <location>
        <begin position="302"/>
        <end position="322"/>
    </location>
</feature>
<evidence type="ECO:0000256" key="1">
    <source>
        <dbReference type="ARBA" id="ARBA00004651"/>
    </source>
</evidence>
<feature type="transmembrane region" description="Helical" evidence="18">
    <location>
        <begin position="161"/>
        <end position="179"/>
    </location>
</feature>
<sequence>MVSCLPFWAITVANMFEWHFGHSLCQFINVGISMNMYCSIYFLVLVSIDRYLALVKTMSHGRMRSVSCAKISCFTIWMFGFIMSIPVMLFRTLKYFPEYNVTACYLEYPSLKWETSYNLLLSLIGFFIPLLIISYCTYKIIEALRNKKMHKFNTVKTEGKASFLVLSVLLVFFLCWIPFHSTTFLHILFNNGLFGGCVLEVFLDISNQVSSYLAYSNSCLNPVLYVIVGKNFRKKAKEVIEQMFFKRGSTNESSRSQHNLIINIVGFLIPLVVISFCSYQIIQTLKKNEMKQFSAARTERKASILILAVVLVFLVCWVPFHIVMLLDTLFHYQAISGCHWEDILDVGEQISTYLAYSNSSLNPILYVIVGKQFRKKAKGLFRQISSWDVKGKVSQVSKFTSTLKYFESTQV</sequence>
<name>A0A8J7THA0_ATRSP</name>
<dbReference type="GO" id="GO:0006955">
    <property type="term" value="P:immune response"/>
    <property type="evidence" value="ECO:0007669"/>
    <property type="project" value="TreeGrafter"/>
</dbReference>
<evidence type="ECO:0000256" key="3">
    <source>
        <dbReference type="ARBA" id="ARBA00022475"/>
    </source>
</evidence>
<dbReference type="EMBL" id="JAAWVO010065652">
    <property type="protein sequence ID" value="MBN3323557.1"/>
    <property type="molecule type" value="Genomic_DNA"/>
</dbReference>
<keyword evidence="21" id="KW-1185">Reference proteome</keyword>
<dbReference type="InterPro" id="IPR050119">
    <property type="entry name" value="CCR1-9-like"/>
</dbReference>
<dbReference type="PANTHER" id="PTHR10489:SF957">
    <property type="entry name" value="B2 BRADYKININ RECEPTOR"/>
    <property type="match status" value="1"/>
</dbReference>
<dbReference type="PROSITE" id="PS50262">
    <property type="entry name" value="G_PROTEIN_RECEP_F1_2"/>
    <property type="match status" value="2"/>
</dbReference>
<keyword evidence="3" id="KW-1003">Cell membrane</keyword>
<keyword evidence="12" id="KW-0325">Glycoprotein</keyword>
<feature type="non-terminal residue" evidence="20">
    <location>
        <position position="411"/>
    </location>
</feature>
<dbReference type="PRINTS" id="PR00237">
    <property type="entry name" value="GPCRRHODOPSN"/>
</dbReference>
<evidence type="ECO:0000256" key="13">
    <source>
        <dbReference type="ARBA" id="ARBA00023224"/>
    </source>
</evidence>
<dbReference type="PROSITE" id="PS00237">
    <property type="entry name" value="G_PROTEIN_RECEP_F1_1"/>
    <property type="match status" value="1"/>
</dbReference>
<dbReference type="GO" id="GO:0004947">
    <property type="term" value="F:bradykinin receptor activity"/>
    <property type="evidence" value="ECO:0007669"/>
    <property type="project" value="InterPro"/>
</dbReference>
<comment type="subcellular location">
    <subcellularLocation>
        <location evidence="1">Cell membrane</location>
        <topology evidence="1">Multi-pass membrane protein</topology>
    </subcellularLocation>
</comment>
<dbReference type="InterPro" id="IPR000276">
    <property type="entry name" value="GPCR_Rhodpsn"/>
</dbReference>
<dbReference type="GO" id="GO:0016493">
    <property type="term" value="F:C-C chemokine receptor activity"/>
    <property type="evidence" value="ECO:0007669"/>
    <property type="project" value="TreeGrafter"/>
</dbReference>
<dbReference type="Gene3D" id="1.20.1070.10">
    <property type="entry name" value="Rhodopsin 7-helix transmembrane proteins"/>
    <property type="match status" value="2"/>
</dbReference>
<evidence type="ECO:0000256" key="9">
    <source>
        <dbReference type="ARBA" id="ARBA00023139"/>
    </source>
</evidence>
<dbReference type="InterPro" id="IPR001504">
    <property type="entry name" value="Brdyknn_2_rcpt"/>
</dbReference>
<dbReference type="GO" id="GO:0019722">
    <property type="term" value="P:calcium-mediated signaling"/>
    <property type="evidence" value="ECO:0007669"/>
    <property type="project" value="TreeGrafter"/>
</dbReference>
<comment type="caution">
    <text evidence="20">The sequence shown here is derived from an EMBL/GenBank/DDBJ whole genome shotgun (WGS) entry which is preliminary data.</text>
</comment>
<keyword evidence="5 17" id="KW-0812">Transmembrane</keyword>
<organism evidence="20 21">
    <name type="scientific">Atractosteus spatula</name>
    <name type="common">Alligator gar</name>
    <name type="synonym">Lepisosteus spatula</name>
    <dbReference type="NCBI Taxonomy" id="7917"/>
    <lineage>
        <taxon>Eukaryota</taxon>
        <taxon>Metazoa</taxon>
        <taxon>Chordata</taxon>
        <taxon>Craniata</taxon>
        <taxon>Vertebrata</taxon>
        <taxon>Euteleostomi</taxon>
        <taxon>Actinopterygii</taxon>
        <taxon>Neopterygii</taxon>
        <taxon>Holostei</taxon>
        <taxon>Semionotiformes</taxon>
        <taxon>Lepisosteidae</taxon>
        <taxon>Atractosteus</taxon>
    </lineage>
</organism>
<dbReference type="GO" id="GO:0009897">
    <property type="term" value="C:external side of plasma membrane"/>
    <property type="evidence" value="ECO:0007669"/>
    <property type="project" value="TreeGrafter"/>
</dbReference>
<evidence type="ECO:0000256" key="11">
    <source>
        <dbReference type="ARBA" id="ARBA00023170"/>
    </source>
</evidence>
<evidence type="ECO:0000256" key="4">
    <source>
        <dbReference type="ARBA" id="ARBA00022553"/>
    </source>
</evidence>
<keyword evidence="11 17" id="KW-0675">Receptor</keyword>
<evidence type="ECO:0000256" key="10">
    <source>
        <dbReference type="ARBA" id="ARBA00023157"/>
    </source>
</evidence>
<protein>
    <recommendedName>
        <fullName evidence="2">B2 bradykinin receptor</fullName>
    </recommendedName>
</protein>
<keyword evidence="9" id="KW-0564">Palmitate</keyword>
<dbReference type="GO" id="GO:0019957">
    <property type="term" value="F:C-C chemokine binding"/>
    <property type="evidence" value="ECO:0007669"/>
    <property type="project" value="TreeGrafter"/>
</dbReference>
<dbReference type="PRINTS" id="PR00994">
    <property type="entry name" value="BRADYKINNB2R"/>
</dbReference>
<evidence type="ECO:0000256" key="12">
    <source>
        <dbReference type="ARBA" id="ARBA00023180"/>
    </source>
</evidence>
<feature type="transmembrane region" description="Helical" evidence="18">
    <location>
        <begin position="69"/>
        <end position="90"/>
    </location>
</feature>
<comment type="similarity">
    <text evidence="17">Belongs to the G-protein coupled receptor 1 family.</text>
</comment>
<evidence type="ECO:0000256" key="7">
    <source>
        <dbReference type="ARBA" id="ARBA00023040"/>
    </source>
</evidence>
<proteinExistence type="inferred from homology"/>
<dbReference type="Pfam" id="PF00001">
    <property type="entry name" value="7tm_1"/>
    <property type="match status" value="2"/>
</dbReference>
<evidence type="ECO:0000256" key="6">
    <source>
        <dbReference type="ARBA" id="ARBA00022989"/>
    </source>
</evidence>
<accession>A0A8J7THA0</accession>
<dbReference type="InterPro" id="IPR000496">
    <property type="entry name" value="Brdyknn_rcpt"/>
</dbReference>
<keyword evidence="8 18" id="KW-0472">Membrane</keyword>
<evidence type="ECO:0000256" key="17">
    <source>
        <dbReference type="RuleBase" id="RU000688"/>
    </source>
</evidence>
<comment type="subunit">
    <text evidence="16">Forms a complex with PECAM1 and GNAQ. Interacts with PECAM1.</text>
</comment>
<reference evidence="20" key="1">
    <citation type="journal article" date="2021" name="Cell">
        <title>Tracing the genetic footprints of vertebrate landing in non-teleost ray-finned fishes.</title>
        <authorList>
            <person name="Bi X."/>
            <person name="Wang K."/>
            <person name="Yang L."/>
            <person name="Pan H."/>
            <person name="Jiang H."/>
            <person name="Wei Q."/>
            <person name="Fang M."/>
            <person name="Yu H."/>
            <person name="Zhu C."/>
            <person name="Cai Y."/>
            <person name="He Y."/>
            <person name="Gan X."/>
            <person name="Zeng H."/>
            <person name="Yu D."/>
            <person name="Zhu Y."/>
            <person name="Jiang H."/>
            <person name="Qiu Q."/>
            <person name="Yang H."/>
            <person name="Zhang Y.E."/>
            <person name="Wang W."/>
            <person name="Zhu M."/>
            <person name="He S."/>
            <person name="Zhang G."/>
        </authorList>
    </citation>
    <scope>NUCLEOTIDE SEQUENCE</scope>
    <source>
        <strain evidence="20">Allg_001</strain>
    </source>
</reference>
<dbReference type="GO" id="GO:0042310">
    <property type="term" value="P:vasoconstriction"/>
    <property type="evidence" value="ECO:0007669"/>
    <property type="project" value="InterPro"/>
</dbReference>
<feature type="transmembrane region" description="Helical" evidence="18">
    <location>
        <begin position="119"/>
        <end position="141"/>
    </location>
</feature>
<keyword evidence="4" id="KW-0597">Phosphoprotein</keyword>
<evidence type="ECO:0000256" key="18">
    <source>
        <dbReference type="SAM" id="Phobius"/>
    </source>
</evidence>
<dbReference type="PANTHER" id="PTHR10489">
    <property type="entry name" value="CELL ADHESION MOLECULE"/>
    <property type="match status" value="1"/>
</dbReference>
<evidence type="ECO:0000256" key="8">
    <source>
        <dbReference type="ARBA" id="ARBA00023136"/>
    </source>
</evidence>
<dbReference type="PRINTS" id="PR00425">
    <property type="entry name" value="BRADYKININR"/>
</dbReference>
<keyword evidence="14" id="KW-0449">Lipoprotein</keyword>
<evidence type="ECO:0000313" key="20">
    <source>
        <dbReference type="EMBL" id="MBN3323557.1"/>
    </source>
</evidence>
<evidence type="ECO:0000259" key="19">
    <source>
        <dbReference type="PROSITE" id="PS50262"/>
    </source>
</evidence>
<evidence type="ECO:0000256" key="15">
    <source>
        <dbReference type="ARBA" id="ARBA00025423"/>
    </source>
</evidence>
<evidence type="ECO:0000256" key="16">
    <source>
        <dbReference type="ARBA" id="ARBA00025954"/>
    </source>
</evidence>
<dbReference type="GO" id="GO:0060326">
    <property type="term" value="P:cell chemotaxis"/>
    <property type="evidence" value="ECO:0007669"/>
    <property type="project" value="TreeGrafter"/>
</dbReference>
<feature type="domain" description="G-protein coupled receptors family 1 profile" evidence="19">
    <location>
        <begin position="1"/>
        <end position="225"/>
    </location>
</feature>
<keyword evidence="7 17" id="KW-0297">G-protein coupled receptor</keyword>
<feature type="non-terminal residue" evidence="20">
    <location>
        <position position="1"/>
    </location>
</feature>
<keyword evidence="10" id="KW-1015">Disulfide bond</keyword>